<sequence>MGAQELNQPRHGLPATHPQRYQQWEVDDAHLRNASGHYAQWKAGLSRGLWAGVPVLALSVWALTGPWWAVALGAVGALVVLGGLVLILAGRKQPWRPYRGGQVVPGVVLEVGKDGRAALLVMAEMSRSPTTVPRFALRLVQLPGGAMWSPGERIPCVAFDLSGKNSAYWSNFDAAPVSWATADKHVLREVGTSIDAAEWVLLGDLARSASQLKGKDRPMVLPADKLPTELRYPRQRFGVELAWDERGQPHISPQAVPVFPQITSPAPPPRPDGKLADRRLDFEPDRGHARKFNEIYRRGDRPWLLTVAAGGALLVAAGVWFVLDGQWWDYVFAAATFGLAALGGLFLLRARRTNGSPHQYFRRGTLNPGMIAHIDSKGAATVLVLADVTTTRGVPRRFALHTLRAENLPGHKLAVGEKVPVTCGFASTPDHPWARMGYWDFVVAVPVAWGTPDTATIERGIEEIDETEWAYLAHNLERARIVSGTTDHTILLTHEELPHRLRGTAPRR</sequence>
<dbReference type="Gene3D" id="2.40.410.10">
    <property type="entry name" value="putative membrane protein from Corynebacterium diphtheriae superfamily"/>
    <property type="match status" value="2"/>
</dbReference>
<keyword evidence="1" id="KW-1133">Transmembrane helix</keyword>
<dbReference type="Pfam" id="PF11580">
    <property type="entry name" value="DUF3239"/>
    <property type="match status" value="2"/>
</dbReference>
<dbReference type="RefSeq" id="WP_377852087.1">
    <property type="nucleotide sequence ID" value="NZ_JBHLZU010000010.1"/>
</dbReference>
<proteinExistence type="predicted"/>
<protein>
    <submittedName>
        <fullName evidence="2">DUF3239 domain-containing protein</fullName>
    </submittedName>
</protein>
<comment type="caution">
    <text evidence="2">The sequence shown here is derived from an EMBL/GenBank/DDBJ whole genome shotgun (WGS) entry which is preliminary data.</text>
</comment>
<gene>
    <name evidence="2" type="ORF">ACFFQA_13185</name>
</gene>
<evidence type="ECO:0000313" key="2">
    <source>
        <dbReference type="EMBL" id="MFB9904890.1"/>
    </source>
</evidence>
<evidence type="ECO:0000313" key="3">
    <source>
        <dbReference type="Proteomes" id="UP001589693"/>
    </source>
</evidence>
<keyword evidence="1" id="KW-0812">Transmembrane</keyword>
<feature type="transmembrane region" description="Helical" evidence="1">
    <location>
        <begin position="303"/>
        <end position="321"/>
    </location>
</feature>
<dbReference type="InterPro" id="IPR021632">
    <property type="entry name" value="DUF3239"/>
</dbReference>
<feature type="transmembrane region" description="Helical" evidence="1">
    <location>
        <begin position="68"/>
        <end position="89"/>
    </location>
</feature>
<feature type="transmembrane region" description="Helical" evidence="1">
    <location>
        <begin position="327"/>
        <end position="348"/>
    </location>
</feature>
<name>A0ABV5ZWU7_9PSEU</name>
<evidence type="ECO:0000256" key="1">
    <source>
        <dbReference type="SAM" id="Phobius"/>
    </source>
</evidence>
<dbReference type="EMBL" id="JBHLZU010000010">
    <property type="protein sequence ID" value="MFB9904890.1"/>
    <property type="molecule type" value="Genomic_DNA"/>
</dbReference>
<dbReference type="InterPro" id="IPR023124">
    <property type="entry name" value="DUF3239_dom_sf"/>
</dbReference>
<dbReference type="Proteomes" id="UP001589693">
    <property type="component" value="Unassembled WGS sequence"/>
</dbReference>
<reference evidence="2 3" key="1">
    <citation type="submission" date="2024-09" db="EMBL/GenBank/DDBJ databases">
        <authorList>
            <person name="Sun Q."/>
            <person name="Mori K."/>
        </authorList>
    </citation>
    <scope>NUCLEOTIDE SEQUENCE [LARGE SCALE GENOMIC DNA]</scope>
    <source>
        <strain evidence="2 3">TBRC 7907</strain>
    </source>
</reference>
<organism evidence="2 3">
    <name type="scientific">Allokutzneria oryzae</name>
    <dbReference type="NCBI Taxonomy" id="1378989"/>
    <lineage>
        <taxon>Bacteria</taxon>
        <taxon>Bacillati</taxon>
        <taxon>Actinomycetota</taxon>
        <taxon>Actinomycetes</taxon>
        <taxon>Pseudonocardiales</taxon>
        <taxon>Pseudonocardiaceae</taxon>
        <taxon>Allokutzneria</taxon>
    </lineage>
</organism>
<feature type="transmembrane region" description="Helical" evidence="1">
    <location>
        <begin position="44"/>
        <end position="62"/>
    </location>
</feature>
<keyword evidence="3" id="KW-1185">Reference proteome</keyword>
<accession>A0ABV5ZWU7</accession>
<keyword evidence="1" id="KW-0472">Membrane</keyword>